<dbReference type="OrthoDB" id="27092at2"/>
<dbReference type="AlphaFoldDB" id="A0A917DZC1"/>
<comment type="similarity">
    <text evidence="1">Belongs to the peptidase S33 family.</text>
</comment>
<comment type="caution">
    <text evidence="6">The sequence shown here is derived from an EMBL/GenBank/DDBJ whole genome shotgun (WGS) entry which is preliminary data.</text>
</comment>
<accession>A0A917DZC1</accession>
<evidence type="ECO:0000256" key="4">
    <source>
        <dbReference type="PIRSR" id="PIRSR001112-1"/>
    </source>
</evidence>
<sequence length="375" mass="41742">MIEAAPIAIAQADLDDLKHRLGRVRLPEPATVPGWDQGVPHDRMRALIESWRSDYDWRSCEAAINAMAPHRTLIDGLDIHFLHIRSPHDDALPILLTHGWPGSVLEFAKVVAPLTDPTEHGGLAADAFHVVIPSLPGYGFSGKPANTGWGVERIARAWAELMRRLRYARYVAQGGDWGSSVTVQMGVQAPQGLAGIHLNMLSARPDKLDEVLDNDEAVAIEALAHFANVESAYARLQATRPQTIGYALADSPSGQAAWIYEKFQRWSDCDGDPETVLSRNEMLDIITMYWLTNSAASSARLYLESMGSFRPMRVELPVGMSIFPKEIIKTPRKWADKVFPNTIHWNELPKGGHFAAFEQPELFANEMRSCFSLLR</sequence>
<dbReference type="InterPro" id="IPR029058">
    <property type="entry name" value="AB_hydrolase_fold"/>
</dbReference>
<dbReference type="PANTHER" id="PTHR21661">
    <property type="entry name" value="EPOXIDE HYDROLASE 1-RELATED"/>
    <property type="match status" value="1"/>
</dbReference>
<evidence type="ECO:0000313" key="7">
    <source>
        <dbReference type="Proteomes" id="UP000612349"/>
    </source>
</evidence>
<dbReference type="PIRSF" id="PIRSF001112">
    <property type="entry name" value="Epoxide_hydrolase"/>
    <property type="match status" value="1"/>
</dbReference>
<keyword evidence="2" id="KW-0058">Aromatic hydrocarbons catabolism</keyword>
<keyword evidence="7" id="KW-1185">Reference proteome</keyword>
<keyword evidence="3 6" id="KW-0378">Hydrolase</keyword>
<reference evidence="6" key="1">
    <citation type="journal article" date="2014" name="Int. J. Syst. Evol. Microbiol.">
        <title>Complete genome sequence of Corynebacterium casei LMG S-19264T (=DSM 44701T), isolated from a smear-ripened cheese.</title>
        <authorList>
            <consortium name="US DOE Joint Genome Institute (JGI-PGF)"/>
            <person name="Walter F."/>
            <person name="Albersmeier A."/>
            <person name="Kalinowski J."/>
            <person name="Ruckert C."/>
        </authorList>
    </citation>
    <scope>NUCLEOTIDE SEQUENCE</scope>
    <source>
        <strain evidence="6">CGMCC 1.15360</strain>
    </source>
</reference>
<protein>
    <submittedName>
        <fullName evidence="6">Hydrolase</fullName>
    </submittedName>
</protein>
<dbReference type="PANTHER" id="PTHR21661:SF35">
    <property type="entry name" value="EPOXIDE HYDROLASE"/>
    <property type="match status" value="1"/>
</dbReference>
<reference evidence="6" key="2">
    <citation type="submission" date="2020-09" db="EMBL/GenBank/DDBJ databases">
        <authorList>
            <person name="Sun Q."/>
            <person name="Zhou Y."/>
        </authorList>
    </citation>
    <scope>NUCLEOTIDE SEQUENCE</scope>
    <source>
        <strain evidence="6">CGMCC 1.15360</strain>
    </source>
</reference>
<proteinExistence type="inferred from homology"/>
<gene>
    <name evidence="6" type="ORF">GCM10010990_38330</name>
</gene>
<dbReference type="GO" id="GO:0004301">
    <property type="term" value="F:epoxide hydrolase activity"/>
    <property type="evidence" value="ECO:0007669"/>
    <property type="project" value="TreeGrafter"/>
</dbReference>
<dbReference type="PRINTS" id="PR00412">
    <property type="entry name" value="EPOXHYDRLASE"/>
</dbReference>
<dbReference type="InterPro" id="IPR010497">
    <property type="entry name" value="Epoxide_hydro_N"/>
</dbReference>
<dbReference type="Pfam" id="PF06441">
    <property type="entry name" value="EHN"/>
    <property type="match status" value="1"/>
</dbReference>
<evidence type="ECO:0000256" key="3">
    <source>
        <dbReference type="ARBA" id="ARBA00022801"/>
    </source>
</evidence>
<feature type="domain" description="Epoxide hydrolase N-terminal" evidence="5">
    <location>
        <begin position="5"/>
        <end position="107"/>
    </location>
</feature>
<name>A0A917DZC1_9SPHN</name>
<dbReference type="RefSeq" id="WP_066770557.1">
    <property type="nucleotide sequence ID" value="NZ_BMIP01000017.1"/>
</dbReference>
<dbReference type="InterPro" id="IPR016292">
    <property type="entry name" value="Epoxide_hydrolase"/>
</dbReference>
<organism evidence="6 7">
    <name type="scientific">Croceicoccus mobilis</name>
    <dbReference type="NCBI Taxonomy" id="1703339"/>
    <lineage>
        <taxon>Bacteria</taxon>
        <taxon>Pseudomonadati</taxon>
        <taxon>Pseudomonadota</taxon>
        <taxon>Alphaproteobacteria</taxon>
        <taxon>Sphingomonadales</taxon>
        <taxon>Erythrobacteraceae</taxon>
        <taxon>Croceicoccus</taxon>
    </lineage>
</organism>
<evidence type="ECO:0000259" key="5">
    <source>
        <dbReference type="Pfam" id="PF06441"/>
    </source>
</evidence>
<dbReference type="Proteomes" id="UP000612349">
    <property type="component" value="Unassembled WGS sequence"/>
</dbReference>
<feature type="active site" description="Proton donor" evidence="4">
    <location>
        <position position="302"/>
    </location>
</feature>
<dbReference type="EMBL" id="BMIP01000017">
    <property type="protein sequence ID" value="GGD84583.1"/>
    <property type="molecule type" value="Genomic_DNA"/>
</dbReference>
<dbReference type="GO" id="GO:0097176">
    <property type="term" value="P:epoxide metabolic process"/>
    <property type="evidence" value="ECO:0007669"/>
    <property type="project" value="TreeGrafter"/>
</dbReference>
<evidence type="ECO:0000313" key="6">
    <source>
        <dbReference type="EMBL" id="GGD84583.1"/>
    </source>
</evidence>
<evidence type="ECO:0000256" key="1">
    <source>
        <dbReference type="ARBA" id="ARBA00010088"/>
    </source>
</evidence>
<dbReference type="Gene3D" id="3.40.50.1820">
    <property type="entry name" value="alpha/beta hydrolase"/>
    <property type="match status" value="1"/>
</dbReference>
<feature type="active site" description="Proton acceptor" evidence="4">
    <location>
        <position position="353"/>
    </location>
</feature>
<evidence type="ECO:0000256" key="2">
    <source>
        <dbReference type="ARBA" id="ARBA00022797"/>
    </source>
</evidence>
<dbReference type="InterPro" id="IPR000639">
    <property type="entry name" value="Epox_hydrolase-like"/>
</dbReference>
<dbReference type="SUPFAM" id="SSF53474">
    <property type="entry name" value="alpha/beta-Hydrolases"/>
    <property type="match status" value="1"/>
</dbReference>
<feature type="active site" description="Nucleophile" evidence="4">
    <location>
        <position position="176"/>
    </location>
</feature>